<reference evidence="2 3" key="2">
    <citation type="journal article" date="2013" name="Genome Announc.">
        <title>Genome Sequence of Growth-Improving Paenibacillus mucilaginosus Strain KNP414.</title>
        <authorList>
            <person name="Lu J.J."/>
            <person name="Wang J.F."/>
            <person name="Hu X.F."/>
        </authorList>
    </citation>
    <scope>NUCLEOTIDE SEQUENCE [LARGE SCALE GENOMIC DNA]</scope>
    <source>
        <strain evidence="2 3">KNP414</strain>
    </source>
</reference>
<dbReference type="HOGENOM" id="CLU_2220544_0_0_9"/>
<accession>F8F7N3</accession>
<sequence length="106" mass="11040">MGLRAASLVDLQAASQAGPLEASPVDLRAASQAGLREASRADPAVSPAADRAVVREEHPLPRPRRSFPRNSSSSPRCMPWTPVTSVGACTAMCTYGSATETSTGFI</sequence>
<evidence type="ECO:0000256" key="1">
    <source>
        <dbReference type="SAM" id="MobiDB-lite"/>
    </source>
</evidence>
<dbReference type="EMBL" id="CP002869">
    <property type="protein sequence ID" value="AEI39518.1"/>
    <property type="molecule type" value="Genomic_DNA"/>
</dbReference>
<feature type="region of interest" description="Disordered" evidence="1">
    <location>
        <begin position="31"/>
        <end position="79"/>
    </location>
</feature>
<gene>
    <name evidence="2" type="ordered locus">KNP414_00928</name>
</gene>
<evidence type="ECO:0000313" key="3">
    <source>
        <dbReference type="Proteomes" id="UP000006620"/>
    </source>
</evidence>
<evidence type="ECO:0000313" key="2">
    <source>
        <dbReference type="EMBL" id="AEI39518.1"/>
    </source>
</evidence>
<dbReference type="AlphaFoldDB" id="F8F7N3"/>
<dbReference type="KEGG" id="pms:KNP414_00928"/>
<name>F8F7N3_PAEMK</name>
<protein>
    <submittedName>
        <fullName evidence="2">Uncharacterized protein</fullName>
    </submittedName>
</protein>
<proteinExistence type="predicted"/>
<dbReference type="Proteomes" id="UP000006620">
    <property type="component" value="Chromosome"/>
</dbReference>
<reference evidence="3" key="1">
    <citation type="submission" date="2011-06" db="EMBL/GenBank/DDBJ databases">
        <title>Complete genome sequence of Paenibacillus mucilaginosus KNP414.</title>
        <authorList>
            <person name="Wang J."/>
            <person name="Hu S."/>
            <person name="Hu X."/>
            <person name="Zhang B."/>
            <person name="Dong D."/>
            <person name="Zhang S."/>
            <person name="Zhao K."/>
            <person name="Wu D."/>
        </authorList>
    </citation>
    <scope>NUCLEOTIDE SEQUENCE [LARGE SCALE GENOMIC DNA]</scope>
    <source>
        <strain evidence="3">KNP414</strain>
    </source>
</reference>
<organism evidence="2 3">
    <name type="scientific">Paenibacillus mucilaginosus (strain KNP414)</name>
    <dbReference type="NCBI Taxonomy" id="1036673"/>
    <lineage>
        <taxon>Bacteria</taxon>
        <taxon>Bacillati</taxon>
        <taxon>Bacillota</taxon>
        <taxon>Bacilli</taxon>
        <taxon>Bacillales</taxon>
        <taxon>Paenibacillaceae</taxon>
        <taxon>Paenibacillus</taxon>
    </lineage>
</organism>